<protein>
    <recommendedName>
        <fullName evidence="8">Major facilitator superfamily (MFS) profile domain-containing protein</fullName>
    </recommendedName>
</protein>
<keyword evidence="2 5" id="KW-0812">Transmembrane</keyword>
<evidence type="ECO:0000256" key="3">
    <source>
        <dbReference type="ARBA" id="ARBA00022989"/>
    </source>
</evidence>
<organism evidence="6 7">
    <name type="scientific">Curvularia kusanoi</name>
    <name type="common">Cochliobolus kusanoi</name>
    <dbReference type="NCBI Taxonomy" id="90978"/>
    <lineage>
        <taxon>Eukaryota</taxon>
        <taxon>Fungi</taxon>
        <taxon>Dikarya</taxon>
        <taxon>Ascomycota</taxon>
        <taxon>Pezizomycotina</taxon>
        <taxon>Dothideomycetes</taxon>
        <taxon>Pleosporomycetidae</taxon>
        <taxon>Pleosporales</taxon>
        <taxon>Pleosporineae</taxon>
        <taxon>Pleosporaceae</taxon>
        <taxon>Curvularia</taxon>
    </lineage>
</organism>
<reference evidence="6" key="1">
    <citation type="submission" date="2019-04" db="EMBL/GenBank/DDBJ databases">
        <title>Sequencing of skin fungus with MAO and IRED activity.</title>
        <authorList>
            <person name="Marsaioli A.J."/>
            <person name="Bonatto J.M.C."/>
            <person name="Reis Junior O."/>
        </authorList>
    </citation>
    <scope>NUCLEOTIDE SEQUENCE</scope>
    <source>
        <strain evidence="6">30M1</strain>
    </source>
</reference>
<dbReference type="PANTHER" id="PTHR23502:SF181">
    <property type="entry name" value="MAJOR FACILITATOR SUPERFAMILY (MFS) PROFILE DOMAIN-CONTAINING PROTEIN"/>
    <property type="match status" value="1"/>
</dbReference>
<dbReference type="GO" id="GO:0005886">
    <property type="term" value="C:plasma membrane"/>
    <property type="evidence" value="ECO:0007669"/>
    <property type="project" value="TreeGrafter"/>
</dbReference>
<keyword evidence="3 5" id="KW-1133">Transmembrane helix</keyword>
<accession>A0A9P4WAE9</accession>
<gene>
    <name evidence="6" type="ORF">E8E13_000105</name>
</gene>
<proteinExistence type="predicted"/>
<dbReference type="GO" id="GO:0022857">
    <property type="term" value="F:transmembrane transporter activity"/>
    <property type="evidence" value="ECO:0007669"/>
    <property type="project" value="InterPro"/>
</dbReference>
<dbReference type="SUPFAM" id="SSF103473">
    <property type="entry name" value="MFS general substrate transporter"/>
    <property type="match status" value="1"/>
</dbReference>
<feature type="transmembrane region" description="Helical" evidence="5">
    <location>
        <begin position="332"/>
        <end position="354"/>
    </location>
</feature>
<dbReference type="Proteomes" id="UP000801428">
    <property type="component" value="Unassembled WGS sequence"/>
</dbReference>
<evidence type="ECO:0000256" key="2">
    <source>
        <dbReference type="ARBA" id="ARBA00022692"/>
    </source>
</evidence>
<dbReference type="InterPro" id="IPR011701">
    <property type="entry name" value="MFS"/>
</dbReference>
<evidence type="ECO:0000256" key="5">
    <source>
        <dbReference type="SAM" id="Phobius"/>
    </source>
</evidence>
<feature type="transmembrane region" description="Helical" evidence="5">
    <location>
        <begin position="57"/>
        <end position="80"/>
    </location>
</feature>
<feature type="transmembrane region" description="Helical" evidence="5">
    <location>
        <begin position="86"/>
        <end position="105"/>
    </location>
</feature>
<evidence type="ECO:0000256" key="4">
    <source>
        <dbReference type="ARBA" id="ARBA00023136"/>
    </source>
</evidence>
<comment type="caution">
    <text evidence="6">The sequence shown here is derived from an EMBL/GenBank/DDBJ whole genome shotgun (WGS) entry which is preliminary data.</text>
</comment>
<dbReference type="PANTHER" id="PTHR23502">
    <property type="entry name" value="MAJOR FACILITATOR SUPERFAMILY"/>
    <property type="match status" value="1"/>
</dbReference>
<dbReference type="OrthoDB" id="268400at2759"/>
<evidence type="ECO:0000313" key="7">
    <source>
        <dbReference type="Proteomes" id="UP000801428"/>
    </source>
</evidence>
<evidence type="ECO:0008006" key="8">
    <source>
        <dbReference type="Google" id="ProtNLM"/>
    </source>
</evidence>
<feature type="transmembrane region" description="Helical" evidence="5">
    <location>
        <begin position="267"/>
        <end position="286"/>
    </location>
</feature>
<comment type="subcellular location">
    <subcellularLocation>
        <location evidence="1">Membrane</location>
        <topology evidence="1">Multi-pass membrane protein</topology>
    </subcellularLocation>
</comment>
<dbReference type="Pfam" id="PF07690">
    <property type="entry name" value="MFS_1"/>
    <property type="match status" value="1"/>
</dbReference>
<dbReference type="AlphaFoldDB" id="A0A9P4WAE9"/>
<evidence type="ECO:0000256" key="1">
    <source>
        <dbReference type="ARBA" id="ARBA00004141"/>
    </source>
</evidence>
<evidence type="ECO:0000313" key="6">
    <source>
        <dbReference type="EMBL" id="KAF2999652.1"/>
    </source>
</evidence>
<feature type="transmembrane region" description="Helical" evidence="5">
    <location>
        <begin position="187"/>
        <end position="208"/>
    </location>
</feature>
<dbReference type="EMBL" id="SWKU01000016">
    <property type="protein sequence ID" value="KAF2999652.1"/>
    <property type="molecule type" value="Genomic_DNA"/>
</dbReference>
<name>A0A9P4WAE9_CURKU</name>
<keyword evidence="4 5" id="KW-0472">Membrane</keyword>
<feature type="transmembrane region" description="Helical" evidence="5">
    <location>
        <begin position="360"/>
        <end position="382"/>
    </location>
</feature>
<dbReference type="Gene3D" id="1.20.1250.20">
    <property type="entry name" value="MFS general substrate transporter like domains"/>
    <property type="match status" value="1"/>
</dbReference>
<feature type="transmembrane region" description="Helical" evidence="5">
    <location>
        <begin position="292"/>
        <end position="320"/>
    </location>
</feature>
<keyword evidence="7" id="KW-1185">Reference proteome</keyword>
<sequence>MAFWLQDVFQASRQQPERQDHSVLLQNISLTWKKSIVPSIVSDLFFFHERAAMMSGYTMLISSATALGPIVASFVVQYSGRAWVDYMWVCAALAGVNMIAIFLLYPESNFHRPEPELQQTAVTVAPLESHSGKEGETLHMEGISVHTVSVVRRSWTSIWKTFITADSSVTIREILFRPLFMLPKPSVMLAIYLYGTSLASQIILIFAFPDLLMAPPYLFSSIGVGLMEVAAILGFIFGCFAGGWLADVITSKVILRQDGQVYPEQRLIALVPGAIFAPAGCILIALTCSEKLHWVAIAFGFGMVSFGTIFTPNIAITYVVECHPGMAGESLVMINVFKNLVAFLFLYTATNWIASKGWVQVYMIMFMLNVVGLITTASFYVFKESLSS</sequence>
<feature type="transmembrane region" description="Helical" evidence="5">
    <location>
        <begin position="220"/>
        <end position="246"/>
    </location>
</feature>
<dbReference type="InterPro" id="IPR036259">
    <property type="entry name" value="MFS_trans_sf"/>
</dbReference>